<keyword evidence="1" id="KW-0732">Signal</keyword>
<dbReference type="AlphaFoldDB" id="A0A380S819"/>
<evidence type="ECO:0000256" key="1">
    <source>
        <dbReference type="SAM" id="SignalP"/>
    </source>
</evidence>
<evidence type="ECO:0008006" key="4">
    <source>
        <dbReference type="Google" id="ProtNLM"/>
    </source>
</evidence>
<evidence type="ECO:0000313" key="2">
    <source>
        <dbReference type="EMBL" id="SUQ26017.1"/>
    </source>
</evidence>
<gene>
    <name evidence="2" type="ORF">SAMN05661053_2821</name>
</gene>
<dbReference type="Proteomes" id="UP000255423">
    <property type="component" value="Unassembled WGS sequence"/>
</dbReference>
<organism evidence="2 3">
    <name type="scientific">Fibrobacter succinogenes</name>
    <name type="common">Bacteroides succinogenes</name>
    <dbReference type="NCBI Taxonomy" id="833"/>
    <lineage>
        <taxon>Bacteria</taxon>
        <taxon>Pseudomonadati</taxon>
        <taxon>Fibrobacterota</taxon>
        <taxon>Fibrobacteria</taxon>
        <taxon>Fibrobacterales</taxon>
        <taxon>Fibrobacteraceae</taxon>
        <taxon>Fibrobacter</taxon>
    </lineage>
</organism>
<sequence>MKKISFILILIALGEAMAQSCKISSTPKGMQIQNELPTENTDMPSFPNLGNTVDISGIVAEANIDLSTDPICMKAIPGCNVTVKYTQSESAKTSRGARAVLHNFKIHSEKETLMSKVADSTWILYPSDLELNIGDTLYVKNYSALYYNVWDENTHCDYVPKLSAVGEYTVIQGNQTQTIHRLRTAKDSKSKTFNRDASGRFSTNSNCHIIKY</sequence>
<evidence type="ECO:0000313" key="3">
    <source>
        <dbReference type="Proteomes" id="UP000255423"/>
    </source>
</evidence>
<reference evidence="2 3" key="1">
    <citation type="submission" date="2017-08" db="EMBL/GenBank/DDBJ databases">
        <authorList>
            <person name="de Groot N.N."/>
        </authorList>
    </citation>
    <scope>NUCLEOTIDE SEQUENCE [LARGE SCALE GENOMIC DNA]</scope>
    <source>
        <strain evidence="2 3">HM2</strain>
    </source>
</reference>
<feature type="signal peptide" evidence="1">
    <location>
        <begin position="1"/>
        <end position="18"/>
    </location>
</feature>
<proteinExistence type="predicted"/>
<dbReference type="RefSeq" id="WP_109573615.1">
    <property type="nucleotide sequence ID" value="NZ_UHJL01000005.1"/>
</dbReference>
<name>A0A380S819_FIBSU</name>
<protein>
    <recommendedName>
        <fullName evidence="4">Lipoprotein</fullName>
    </recommendedName>
</protein>
<feature type="chain" id="PRO_5016615591" description="Lipoprotein" evidence="1">
    <location>
        <begin position="19"/>
        <end position="212"/>
    </location>
</feature>
<accession>A0A380S819</accession>
<dbReference type="EMBL" id="UHJL01000005">
    <property type="protein sequence ID" value="SUQ26017.1"/>
    <property type="molecule type" value="Genomic_DNA"/>
</dbReference>